<dbReference type="AlphaFoldDB" id="A0A9P6XQ44"/>
<sequence length="110" mass="11487">MRFQSNRLRFFTEPSAPHGSLRATSLGTCTSLTAGPKYRRVARQAAASGVNAVSMNFLAAAALGAPLTRCRRASVAHAPSLGTAKPIGRPLSIKSHAPTLKCAPMMASPL</sequence>
<evidence type="ECO:0000313" key="1">
    <source>
        <dbReference type="EMBL" id="KAG1529988.1"/>
    </source>
</evidence>
<dbReference type="EMBL" id="JAANIU010013492">
    <property type="protein sequence ID" value="KAG1529988.1"/>
    <property type="molecule type" value="Genomic_DNA"/>
</dbReference>
<gene>
    <name evidence="1" type="ORF">G6F50_017622</name>
</gene>
<organism evidence="1 2">
    <name type="scientific">Rhizopus delemar</name>
    <dbReference type="NCBI Taxonomy" id="936053"/>
    <lineage>
        <taxon>Eukaryota</taxon>
        <taxon>Fungi</taxon>
        <taxon>Fungi incertae sedis</taxon>
        <taxon>Mucoromycota</taxon>
        <taxon>Mucoromycotina</taxon>
        <taxon>Mucoromycetes</taxon>
        <taxon>Mucorales</taxon>
        <taxon>Mucorineae</taxon>
        <taxon>Rhizopodaceae</taxon>
        <taxon>Rhizopus</taxon>
    </lineage>
</organism>
<proteinExistence type="predicted"/>
<dbReference type="Proteomes" id="UP000740926">
    <property type="component" value="Unassembled WGS sequence"/>
</dbReference>
<evidence type="ECO:0000313" key="2">
    <source>
        <dbReference type="Proteomes" id="UP000740926"/>
    </source>
</evidence>
<reference evidence="1 2" key="1">
    <citation type="journal article" date="2020" name="Microb. Genom.">
        <title>Genetic diversity of clinical and environmental Mucorales isolates obtained from an investigation of mucormycosis cases among solid organ transplant recipients.</title>
        <authorList>
            <person name="Nguyen M.H."/>
            <person name="Kaul D."/>
            <person name="Muto C."/>
            <person name="Cheng S.J."/>
            <person name="Richter R.A."/>
            <person name="Bruno V.M."/>
            <person name="Liu G."/>
            <person name="Beyhan S."/>
            <person name="Sundermann A.J."/>
            <person name="Mounaud S."/>
            <person name="Pasculle A.W."/>
            <person name="Nierman W.C."/>
            <person name="Driscoll E."/>
            <person name="Cumbie R."/>
            <person name="Clancy C.J."/>
            <person name="Dupont C.L."/>
        </authorList>
    </citation>
    <scope>NUCLEOTIDE SEQUENCE [LARGE SCALE GENOMIC DNA]</scope>
    <source>
        <strain evidence="1 2">GL24</strain>
    </source>
</reference>
<name>A0A9P6XQ44_9FUNG</name>
<protein>
    <submittedName>
        <fullName evidence="1">Uncharacterized protein</fullName>
    </submittedName>
</protein>
<comment type="caution">
    <text evidence="1">The sequence shown here is derived from an EMBL/GenBank/DDBJ whole genome shotgun (WGS) entry which is preliminary data.</text>
</comment>
<keyword evidence="2" id="KW-1185">Reference proteome</keyword>
<accession>A0A9P6XQ44</accession>